<name>A0A4Z0QFL6_9BACT</name>
<gene>
    <name evidence="1" type="ORF">E5K02_03510</name>
</gene>
<organism evidence="1 2">
    <name type="scientific">Hymenobacter metallicola</name>
    <dbReference type="NCBI Taxonomy" id="2563114"/>
    <lineage>
        <taxon>Bacteria</taxon>
        <taxon>Pseudomonadati</taxon>
        <taxon>Bacteroidota</taxon>
        <taxon>Cytophagia</taxon>
        <taxon>Cytophagales</taxon>
        <taxon>Hymenobacteraceae</taxon>
        <taxon>Hymenobacter</taxon>
    </lineage>
</organism>
<dbReference type="RefSeq" id="WP_135392117.1">
    <property type="nucleotide sequence ID" value="NZ_SRMB01000001.1"/>
</dbReference>
<keyword evidence="2" id="KW-1185">Reference proteome</keyword>
<protein>
    <submittedName>
        <fullName evidence="1">Uncharacterized protein</fullName>
    </submittedName>
</protein>
<dbReference type="PROSITE" id="PS51257">
    <property type="entry name" value="PROKAR_LIPOPROTEIN"/>
    <property type="match status" value="1"/>
</dbReference>
<comment type="caution">
    <text evidence="1">The sequence shown here is derived from an EMBL/GenBank/DDBJ whole genome shotgun (WGS) entry which is preliminary data.</text>
</comment>
<dbReference type="EMBL" id="SRMB01000001">
    <property type="protein sequence ID" value="TGE28544.1"/>
    <property type="molecule type" value="Genomic_DNA"/>
</dbReference>
<accession>A0A4Z0QFL6</accession>
<proteinExistence type="predicted"/>
<evidence type="ECO:0000313" key="1">
    <source>
        <dbReference type="EMBL" id="TGE28544.1"/>
    </source>
</evidence>
<dbReference type="Proteomes" id="UP000298471">
    <property type="component" value="Unassembled WGS sequence"/>
</dbReference>
<evidence type="ECO:0000313" key="2">
    <source>
        <dbReference type="Proteomes" id="UP000298471"/>
    </source>
</evidence>
<reference evidence="1 2" key="1">
    <citation type="submission" date="2019-04" db="EMBL/GenBank/DDBJ databases">
        <authorList>
            <person name="Feng G."/>
            <person name="Zhang J."/>
            <person name="Zhu H."/>
        </authorList>
    </citation>
    <scope>NUCLEOTIDE SEQUENCE [LARGE SCALE GENOMIC DNA]</scope>
    <source>
        <strain evidence="1 2">9PBR-1</strain>
    </source>
</reference>
<dbReference type="AlphaFoldDB" id="A0A4Z0QFL6"/>
<sequence length="175" mass="19888">MKISLPILYQLFFLFLFSGCSKENEPAPNAVEIYIEGDELDNVGAIVSALSWDSTQTQGFPVEHAYLFENITESTYSETKSFKLITNEQLIVDIEFRKGLPEPGTYLFASLRIGGVERRRIRVDEFTKTYPGNELCVLIIQSCKNDKNKKAPAQVGAFLFLSVWICVDWSICLVW</sequence>